<dbReference type="Proteomes" id="UP000646478">
    <property type="component" value="Unassembled WGS sequence"/>
</dbReference>
<organism evidence="2 3">
    <name type="scientific">Brucella endophytica</name>
    <dbReference type="NCBI Taxonomy" id="1963359"/>
    <lineage>
        <taxon>Bacteria</taxon>
        <taxon>Pseudomonadati</taxon>
        <taxon>Pseudomonadota</taxon>
        <taxon>Alphaproteobacteria</taxon>
        <taxon>Hyphomicrobiales</taxon>
        <taxon>Brucellaceae</taxon>
        <taxon>Brucella/Ochrobactrum group</taxon>
        <taxon>Brucella</taxon>
    </lineage>
</organism>
<protein>
    <recommendedName>
        <fullName evidence="4">Cation:proton antiporter</fullName>
    </recommendedName>
</protein>
<dbReference type="GO" id="GO:0015385">
    <property type="term" value="F:sodium:proton antiporter activity"/>
    <property type="evidence" value="ECO:0007669"/>
    <property type="project" value="TreeGrafter"/>
</dbReference>
<reference evidence="2" key="2">
    <citation type="submission" date="2020-09" db="EMBL/GenBank/DDBJ databases">
        <authorList>
            <person name="Sun Q."/>
            <person name="Zhou Y."/>
        </authorList>
    </citation>
    <scope>NUCLEOTIDE SEQUENCE</scope>
    <source>
        <strain evidence="2">CGMCC 1.15082</strain>
    </source>
</reference>
<dbReference type="PANTHER" id="PTHR34703">
    <property type="entry name" value="ANTIPORTER SUBUNIT MNHG2-RELATED"/>
    <property type="match status" value="1"/>
</dbReference>
<evidence type="ECO:0008006" key="4">
    <source>
        <dbReference type="Google" id="ProtNLM"/>
    </source>
</evidence>
<dbReference type="PANTHER" id="PTHR34703:SF1">
    <property type="entry name" value="ANTIPORTER SUBUNIT MNHG2-RELATED"/>
    <property type="match status" value="1"/>
</dbReference>
<evidence type="ECO:0000313" key="2">
    <source>
        <dbReference type="EMBL" id="GGA77477.1"/>
    </source>
</evidence>
<dbReference type="AlphaFoldDB" id="A0A916S192"/>
<dbReference type="Pfam" id="PF03334">
    <property type="entry name" value="PhaG_MnhG_YufB"/>
    <property type="match status" value="1"/>
</dbReference>
<keyword evidence="1" id="KW-1133">Transmembrane helix</keyword>
<comment type="caution">
    <text evidence="2">The sequence shown here is derived from an EMBL/GenBank/DDBJ whole genome shotgun (WGS) entry which is preliminary data.</text>
</comment>
<feature type="transmembrane region" description="Helical" evidence="1">
    <location>
        <begin position="72"/>
        <end position="94"/>
    </location>
</feature>
<proteinExistence type="predicted"/>
<dbReference type="NCBIfam" id="TIGR01300">
    <property type="entry name" value="CPA3_mnhG_phaG"/>
    <property type="match status" value="1"/>
</dbReference>
<dbReference type="RefSeq" id="WP_188820344.1">
    <property type="nucleotide sequence ID" value="NZ_BMHH01000001.1"/>
</dbReference>
<name>A0A916S192_9HYPH</name>
<keyword evidence="1" id="KW-0472">Membrane</keyword>
<evidence type="ECO:0000313" key="3">
    <source>
        <dbReference type="Proteomes" id="UP000646478"/>
    </source>
</evidence>
<dbReference type="InterPro" id="IPR005133">
    <property type="entry name" value="PhaG_MnhG_YufB"/>
</dbReference>
<dbReference type="EMBL" id="BMHH01000001">
    <property type="protein sequence ID" value="GGA77477.1"/>
    <property type="molecule type" value="Genomic_DNA"/>
</dbReference>
<sequence>MTGADLPLWAALLAAFLLLMGAAITLVGAIGLLRFKTFYDRLHAPAMGASWGASCILLASIVFFSVRDGGLVLHDVLIGFFIMVTTPVALMLLTRAALYRNPPKDGLPKSRKRR</sequence>
<feature type="transmembrane region" description="Helical" evidence="1">
    <location>
        <begin position="45"/>
        <end position="66"/>
    </location>
</feature>
<feature type="transmembrane region" description="Helical" evidence="1">
    <location>
        <begin position="6"/>
        <end position="33"/>
    </location>
</feature>
<evidence type="ECO:0000256" key="1">
    <source>
        <dbReference type="SAM" id="Phobius"/>
    </source>
</evidence>
<keyword evidence="3" id="KW-1185">Reference proteome</keyword>
<keyword evidence="1" id="KW-0812">Transmembrane</keyword>
<accession>A0A916S192</accession>
<gene>
    <name evidence="2" type="ORF">GCM10011491_00760</name>
</gene>
<reference evidence="2" key="1">
    <citation type="journal article" date="2014" name="Int. J. Syst. Evol. Microbiol.">
        <title>Complete genome sequence of Corynebacterium casei LMG S-19264T (=DSM 44701T), isolated from a smear-ripened cheese.</title>
        <authorList>
            <consortium name="US DOE Joint Genome Institute (JGI-PGF)"/>
            <person name="Walter F."/>
            <person name="Albersmeier A."/>
            <person name="Kalinowski J."/>
            <person name="Ruckert C."/>
        </authorList>
    </citation>
    <scope>NUCLEOTIDE SEQUENCE</scope>
    <source>
        <strain evidence="2">CGMCC 1.15082</strain>
    </source>
</reference>